<dbReference type="Proteomes" id="UP000046067">
    <property type="component" value="Unassembled WGS sequence"/>
</dbReference>
<organism evidence="2 6">
    <name type="scientific">Vibrio cholerae</name>
    <dbReference type="NCBI Taxonomy" id="666"/>
    <lineage>
        <taxon>Bacteria</taxon>
        <taxon>Pseudomonadati</taxon>
        <taxon>Pseudomonadota</taxon>
        <taxon>Gammaproteobacteria</taxon>
        <taxon>Vibrionales</taxon>
        <taxon>Vibrionaceae</taxon>
        <taxon>Vibrio</taxon>
    </lineage>
</organism>
<evidence type="ECO:0000313" key="6">
    <source>
        <dbReference type="Proteomes" id="UP000046067"/>
    </source>
</evidence>
<reference evidence="4 5" key="1">
    <citation type="submission" date="2015-07" db="EMBL/GenBank/DDBJ databases">
        <authorList>
            <consortium name="Pathogen Informatics"/>
        </authorList>
    </citation>
    <scope>NUCLEOTIDE SEQUENCE [LARGE SCALE GENOMIC DNA]</scope>
    <source>
        <strain evidence="3 4">A316</strain>
        <strain evidence="2 6">A325</strain>
        <strain evidence="1 5">A51</strain>
    </source>
</reference>
<gene>
    <name evidence="1" type="ORF">ERS013165_00320</name>
    <name evidence="3" type="ORF">ERS013200_03029</name>
    <name evidence="2" type="ORF">ERS013201_00344</name>
</gene>
<evidence type="ECO:0000313" key="4">
    <source>
        <dbReference type="Proteomes" id="UP000041770"/>
    </source>
</evidence>
<evidence type="ECO:0000313" key="5">
    <source>
        <dbReference type="Proteomes" id="UP000044806"/>
    </source>
</evidence>
<dbReference type="AlphaFoldDB" id="A0A655PIY9"/>
<dbReference type="Proteomes" id="UP000041770">
    <property type="component" value="Unassembled WGS sequence"/>
</dbReference>
<evidence type="ECO:0000313" key="2">
    <source>
        <dbReference type="EMBL" id="CSB59000.1"/>
    </source>
</evidence>
<protein>
    <submittedName>
        <fullName evidence="2">Uncharacterized protein</fullName>
    </submittedName>
</protein>
<dbReference type="Proteomes" id="UP000044806">
    <property type="component" value="Unassembled WGS sequence"/>
</dbReference>
<proteinExistence type="predicted"/>
<evidence type="ECO:0000313" key="1">
    <source>
        <dbReference type="EMBL" id="CRZ83706.1"/>
    </source>
</evidence>
<accession>A0A655PIY9</accession>
<evidence type="ECO:0000313" key="3">
    <source>
        <dbReference type="EMBL" id="CSD05493.1"/>
    </source>
</evidence>
<dbReference type="EMBL" id="CWQY01000024">
    <property type="protein sequence ID" value="CSD05493.1"/>
    <property type="molecule type" value="Genomic_DNA"/>
</dbReference>
<dbReference type="EMBL" id="CWQJ01000002">
    <property type="protein sequence ID" value="CSB59000.1"/>
    <property type="molecule type" value="Genomic_DNA"/>
</dbReference>
<dbReference type="EMBL" id="CWOW01000001">
    <property type="protein sequence ID" value="CRZ83706.1"/>
    <property type="molecule type" value="Genomic_DNA"/>
</dbReference>
<sequence length="57" mass="5931">MASAKLAPCKLPMAFLSPAPCAENRESKECVVIVTLEVFLGLVSVDAAGAAVGRERL</sequence>
<name>A0A655PIY9_VIBCL</name>